<dbReference type="Pfam" id="PF03319">
    <property type="entry name" value="EutN_CcmL"/>
    <property type="match status" value="1"/>
</dbReference>
<proteinExistence type="predicted"/>
<dbReference type="OrthoDB" id="281843at2"/>
<dbReference type="SUPFAM" id="SSF159133">
    <property type="entry name" value="EutN/CcmL-like"/>
    <property type="match status" value="1"/>
</dbReference>
<gene>
    <name evidence="3" type="ORF">V22_01080</name>
</gene>
<dbReference type="KEGG" id="chya:V22_01080"/>
<keyword evidence="4" id="KW-1185">Reference proteome</keyword>
<dbReference type="Proteomes" id="UP000319976">
    <property type="component" value="Chromosome"/>
</dbReference>
<dbReference type="Gene3D" id="2.40.50.220">
    <property type="entry name" value="EutN/Ccml"/>
    <property type="match status" value="1"/>
</dbReference>
<dbReference type="RefSeq" id="WP_145258799.1">
    <property type="nucleotide sequence ID" value="NZ_CP036316.1"/>
</dbReference>
<dbReference type="AlphaFoldDB" id="A0A517T3G2"/>
<dbReference type="InterPro" id="IPR036677">
    <property type="entry name" value="EutN_CcmL_sf"/>
</dbReference>
<comment type="subcellular location">
    <subcellularLocation>
        <location evidence="1">Bacterial microcompartment</location>
    </subcellularLocation>
</comment>
<name>A0A517T3G2_9PLAN</name>
<evidence type="ECO:0000313" key="3">
    <source>
        <dbReference type="EMBL" id="QDT62910.1"/>
    </source>
</evidence>
<evidence type="ECO:0000256" key="1">
    <source>
        <dbReference type="ARBA" id="ARBA00024322"/>
    </source>
</evidence>
<protein>
    <submittedName>
        <fullName evidence="3">Ethanolamine utilization protein EutN/carboxysome</fullName>
    </submittedName>
</protein>
<dbReference type="PANTHER" id="PTHR36539:SF1">
    <property type="entry name" value="BACTERIAL MICROCOMPARTMENT SHELL VERTEX PROTEIN EUTN"/>
    <property type="match status" value="1"/>
</dbReference>
<keyword evidence="2" id="KW-1283">Bacterial microcompartment</keyword>
<sequence>MKIGQVIGSVTLSTEHAAIRGGRWRLVVPLTAEGIAGDAAGRGEPFVMYDEWNVGEGSLVAIGEGPEAAAPFLPDIKPIDAYNAAILDAVEIQDKV</sequence>
<dbReference type="PROSITE" id="PS51932">
    <property type="entry name" value="BMV"/>
    <property type="match status" value="1"/>
</dbReference>
<accession>A0A517T3G2</accession>
<organism evidence="3 4">
    <name type="scientific">Calycomorphotria hydatis</name>
    <dbReference type="NCBI Taxonomy" id="2528027"/>
    <lineage>
        <taxon>Bacteria</taxon>
        <taxon>Pseudomonadati</taxon>
        <taxon>Planctomycetota</taxon>
        <taxon>Planctomycetia</taxon>
        <taxon>Planctomycetales</taxon>
        <taxon>Planctomycetaceae</taxon>
        <taxon>Calycomorphotria</taxon>
    </lineage>
</organism>
<dbReference type="PANTHER" id="PTHR36539">
    <property type="entry name" value="ETHANOLAMINE UTILIZATION PROTEIN EUTN"/>
    <property type="match status" value="1"/>
</dbReference>
<dbReference type="InterPro" id="IPR004992">
    <property type="entry name" value="EutN_CcmL"/>
</dbReference>
<dbReference type="EMBL" id="CP036316">
    <property type="protein sequence ID" value="QDT62910.1"/>
    <property type="molecule type" value="Genomic_DNA"/>
</dbReference>
<evidence type="ECO:0000256" key="2">
    <source>
        <dbReference type="ARBA" id="ARBA00024446"/>
    </source>
</evidence>
<evidence type="ECO:0000313" key="4">
    <source>
        <dbReference type="Proteomes" id="UP000319976"/>
    </source>
</evidence>
<dbReference type="GO" id="GO:0031469">
    <property type="term" value="C:bacterial microcompartment"/>
    <property type="evidence" value="ECO:0007669"/>
    <property type="project" value="UniProtKB-SubCell"/>
</dbReference>
<reference evidence="3 4" key="1">
    <citation type="submission" date="2019-02" db="EMBL/GenBank/DDBJ databases">
        <title>Deep-cultivation of Planctomycetes and their phenomic and genomic characterization uncovers novel biology.</title>
        <authorList>
            <person name="Wiegand S."/>
            <person name="Jogler M."/>
            <person name="Boedeker C."/>
            <person name="Pinto D."/>
            <person name="Vollmers J."/>
            <person name="Rivas-Marin E."/>
            <person name="Kohn T."/>
            <person name="Peeters S.H."/>
            <person name="Heuer A."/>
            <person name="Rast P."/>
            <person name="Oberbeckmann S."/>
            <person name="Bunk B."/>
            <person name="Jeske O."/>
            <person name="Meyerdierks A."/>
            <person name="Storesund J.E."/>
            <person name="Kallscheuer N."/>
            <person name="Luecker S."/>
            <person name="Lage O.M."/>
            <person name="Pohl T."/>
            <person name="Merkel B.J."/>
            <person name="Hornburger P."/>
            <person name="Mueller R.-W."/>
            <person name="Bruemmer F."/>
            <person name="Labrenz M."/>
            <person name="Spormann A.M."/>
            <person name="Op den Camp H."/>
            <person name="Overmann J."/>
            <person name="Amann R."/>
            <person name="Jetten M.S.M."/>
            <person name="Mascher T."/>
            <person name="Medema M.H."/>
            <person name="Devos D.P."/>
            <person name="Kaster A.-K."/>
            <person name="Ovreas L."/>
            <person name="Rohde M."/>
            <person name="Galperin M.Y."/>
            <person name="Jogler C."/>
        </authorList>
    </citation>
    <scope>NUCLEOTIDE SEQUENCE [LARGE SCALE GENOMIC DNA]</scope>
    <source>
        <strain evidence="3 4">V22</strain>
    </source>
</reference>